<dbReference type="GO" id="GO:0005509">
    <property type="term" value="F:calcium ion binding"/>
    <property type="evidence" value="ECO:0007669"/>
    <property type="project" value="InterPro"/>
</dbReference>
<evidence type="ECO:0000256" key="1">
    <source>
        <dbReference type="ARBA" id="ARBA00022723"/>
    </source>
</evidence>
<dbReference type="PROSITE" id="PS50222">
    <property type="entry name" value="EF_HAND_2"/>
    <property type="match status" value="3"/>
</dbReference>
<feature type="coiled-coil region" evidence="4">
    <location>
        <begin position="766"/>
        <end position="793"/>
    </location>
</feature>
<feature type="domain" description="EF-hand" evidence="6">
    <location>
        <begin position="1352"/>
        <end position="1387"/>
    </location>
</feature>
<dbReference type="PANTHER" id="PTHR34524">
    <property type="entry name" value="CALCYPHOSIN"/>
    <property type="match status" value="1"/>
</dbReference>
<dbReference type="Pfam" id="PF13202">
    <property type="entry name" value="EF-hand_5"/>
    <property type="match status" value="1"/>
</dbReference>
<name>A0A0M0JER4_9EUKA</name>
<organism evidence="7 8">
    <name type="scientific">Chrysochromulina tobinii</name>
    <dbReference type="NCBI Taxonomy" id="1460289"/>
    <lineage>
        <taxon>Eukaryota</taxon>
        <taxon>Haptista</taxon>
        <taxon>Haptophyta</taxon>
        <taxon>Prymnesiophyceae</taxon>
        <taxon>Prymnesiales</taxon>
        <taxon>Chrysochromulinaceae</taxon>
        <taxon>Chrysochromulina</taxon>
    </lineage>
</organism>
<gene>
    <name evidence="7" type="ORF">Ctob_002963</name>
</gene>
<feature type="coiled-coil region" evidence="4">
    <location>
        <begin position="586"/>
        <end position="685"/>
    </location>
</feature>
<keyword evidence="4" id="KW-0175">Coiled coil</keyword>
<proteinExistence type="predicted"/>
<keyword evidence="8" id="KW-1185">Reference proteome</keyword>
<accession>A0A0M0JER4</accession>
<evidence type="ECO:0000256" key="2">
    <source>
        <dbReference type="ARBA" id="ARBA00022737"/>
    </source>
</evidence>
<dbReference type="SMART" id="SM00054">
    <property type="entry name" value="EFh"/>
    <property type="match status" value="4"/>
</dbReference>
<keyword evidence="2" id="KW-0677">Repeat</keyword>
<dbReference type="CDD" id="cd00051">
    <property type="entry name" value="EFh"/>
    <property type="match status" value="2"/>
</dbReference>
<feature type="coiled-coil region" evidence="4">
    <location>
        <begin position="1249"/>
        <end position="1323"/>
    </location>
</feature>
<dbReference type="Gene3D" id="1.10.238.10">
    <property type="entry name" value="EF-hand"/>
    <property type="match status" value="2"/>
</dbReference>
<feature type="coiled-coil region" evidence="4">
    <location>
        <begin position="1018"/>
        <end position="1083"/>
    </location>
</feature>
<evidence type="ECO:0000256" key="5">
    <source>
        <dbReference type="SAM" id="MobiDB-lite"/>
    </source>
</evidence>
<dbReference type="InterPro" id="IPR011992">
    <property type="entry name" value="EF-hand-dom_pair"/>
</dbReference>
<sequence length="1879" mass="214776">MAKAREREALAAGGVTYLEEQLRKLREHYEVRLAASEQARQELAAELEGLTGSVEEKERLLAEQEAKAREERIELLRRQIVRRIMNKDIGRGWTAWYTTWEEKVIQKQRMQRVANKLRAPETSAAYAFWRQDWEKAVDKAKQMQLKMREAFLTDGAEGLKDELNRVRVEFEKRFQTVVKERDELRARLDQAGGDLEAKQRAHQEELQRQREQRVKHLSEMIARRILKKDLARGWTAWHGMWEERVTAKRRLQAAAARMKNPALANFFGMWASYSIEARHNKSERLHQQKEASLDQGVAELRAELSRQRADFETKLGLAESKSAALMKKLTEYDGGMAAYQQQLIEQREREEKEKEKRVQHLSEMIARRILKKDLARGWTAWHGMWEERVTAKRRLQAAAARMKNPALANFFGTWASYSIEARHNKSERLHQQNEAMLGQGVAELRAELAQVRSESADEINALTRERDKLRELLGQAGGDLEAKQRAHQEELDRQKKLRVKQLTEMIARRILKKDQARGWTAWHGMWEERVIFKRRLLAATSRMKSPELANFFGTWASYSIEARHNKSERLHQQKEASLDQGVTQLKAELITVRNEYQIKLDAMKKERDLYKNQLAQLNGGLNQADLKIKELTAKQKAAESELLSKAAERDSEMSQAQRAFQLQLKEQKEKEEKEKEKRVKHLSQMIARRILKKDLSRGWTAWQGMWEEKVYQRRQLQKVASKLRMPERSASFRHWKESWDSAQKAAERKAYAQRVAALEGDSGAAHAELERVRFDLQRRVDVAEAKNRDLLERITALDGGMAEAELKALEKVSQEKEKRVEHLCSMIARRIMRRDLSRGWMAWFDMWEEKTTQLRKLQAAASRLRKPELAATYAFWHSDWQTEKQKRKVAMQREEHRGALASLQDDLKRVQEECKRKVEVAEAARAEMLAKLTLLDGGTAAAEEALKAQLEKEEREKEQRIKHLCEMIANRIMRKDLARGWTSWFCMWEEKVVQKRKLQAAASRLSKPERSAAFHHWLEDWEQAEREAEQVEQRRKEEAQSRTVAGLEEQLEDLKAEMARKIAMLEREKRQALEAQLEELLGTHNAEMSAELAREKEARINQMQKSLMRRMINLDLTRGWQAWLDWWEEKNYHQRLMRKAGGRMGNPALSSAFGWWERETRELKRQAEHEADLKKRAELEENLRAKALEAGKLSMVKLAMEDELRSLRQKVNYQANDIEAKKAALATADHERQAYVQLQELFRVSRESLKTAEEERDTVKVHLRNQQVQAEEMLRSLLAEQREKVAVDLVRNQQQIVSLQADLKQAKEVAAAMVKEIAALKAKLPPPPKKVVGLQLSGKGTMPEQIAAALASQSARVTDLFRSWDKDGDGEVSKAEFRKAIPALGIVVDECYVDELFDMWDADGGGSLAPKELKKLLSGKPPPEKKKLRKLDPADGPMSDQLADVLKSQSTRVMDLFRSWDRDGDGEVSKAEFENAFPALGIDVPKLDVYELFNLWDSDGGGKLNYKELKKILSGPISAKSKATPTGERGRLLPTTAALSTAAVAGASAVYLLSRTFVEDASFREKLRSERSTVASWIEDEVLAKYAPAAWAQSVRIHDELGSEAGQGVQQLHMPNVGVLQPPPSELSTMGQLFYGRFAGLDLMDIYTRSGAFKSTAEGSSMRIAGIDLGVAPVAGNPNFAAMAPDDDDAAAEPPGSLAASTARFVEDEPALGPYLSDGADGARYSAGAEASRLAAWTMAKPPALPTRQLVPDKAGRRFEDLLRQYARDAALDVGSLPSTSARSGWRLISLPEVLRDDSHLEASGLSHVPARRLQWLRLYEAYLEAEEQALDAHLGAMTNLATQSEGGGVAMMRMQARKRVLHQALVELEYEKREWSRR</sequence>
<dbReference type="PROSITE" id="PS00018">
    <property type="entry name" value="EF_HAND_1"/>
    <property type="match status" value="4"/>
</dbReference>
<feature type="domain" description="EF-hand" evidence="6">
    <location>
        <begin position="1484"/>
        <end position="1519"/>
    </location>
</feature>
<reference evidence="8" key="1">
    <citation type="journal article" date="2015" name="PLoS Genet.">
        <title>Genome Sequence and Transcriptome Analyses of Chrysochromulina tobin: Metabolic Tools for Enhanced Algal Fitness in the Prominent Order Prymnesiales (Haptophyceae).</title>
        <authorList>
            <person name="Hovde B.T."/>
            <person name="Deodato C.R."/>
            <person name="Hunsperger H.M."/>
            <person name="Ryken S.A."/>
            <person name="Yost W."/>
            <person name="Jha R.K."/>
            <person name="Patterson J."/>
            <person name="Monnat R.J. Jr."/>
            <person name="Barlow S.B."/>
            <person name="Starkenburg S.R."/>
            <person name="Cattolico R.A."/>
        </authorList>
    </citation>
    <scope>NUCLEOTIDE SEQUENCE</scope>
    <source>
        <strain evidence="8">CCMP291</strain>
    </source>
</reference>
<protein>
    <submittedName>
        <fullName evidence="7">Calmodulin 2-like protein</fullName>
    </submittedName>
</protein>
<feature type="coiled-coil region" evidence="4">
    <location>
        <begin position="336"/>
        <end position="364"/>
    </location>
</feature>
<keyword evidence="1" id="KW-0479">Metal-binding</keyword>
<evidence type="ECO:0000259" key="6">
    <source>
        <dbReference type="PROSITE" id="PS50222"/>
    </source>
</evidence>
<evidence type="ECO:0000313" key="7">
    <source>
        <dbReference type="EMBL" id="KOO24728.1"/>
    </source>
</evidence>
<feature type="domain" description="EF-hand" evidence="6">
    <location>
        <begin position="1448"/>
        <end position="1483"/>
    </location>
</feature>
<dbReference type="Pfam" id="PF13499">
    <property type="entry name" value="EF-hand_7"/>
    <property type="match status" value="1"/>
</dbReference>
<comment type="caution">
    <text evidence="7">The sequence shown here is derived from an EMBL/GenBank/DDBJ whole genome shotgun (WGS) entry which is preliminary data.</text>
</comment>
<dbReference type="Proteomes" id="UP000037460">
    <property type="component" value="Unassembled WGS sequence"/>
</dbReference>
<feature type="coiled-coil region" evidence="4">
    <location>
        <begin position="26"/>
        <end position="79"/>
    </location>
</feature>
<feature type="compositionally biased region" description="Basic and acidic residues" evidence="5">
    <location>
        <begin position="1422"/>
        <end position="1433"/>
    </location>
</feature>
<dbReference type="InterPro" id="IPR051581">
    <property type="entry name" value="Ca-bind"/>
</dbReference>
<dbReference type="InterPro" id="IPR018247">
    <property type="entry name" value="EF_Hand_1_Ca_BS"/>
</dbReference>
<dbReference type="OrthoDB" id="5376590at2759"/>
<evidence type="ECO:0000256" key="4">
    <source>
        <dbReference type="SAM" id="Coils"/>
    </source>
</evidence>
<feature type="coiled-coil region" evidence="4">
    <location>
        <begin position="441"/>
        <end position="472"/>
    </location>
</feature>
<evidence type="ECO:0000256" key="3">
    <source>
        <dbReference type="ARBA" id="ARBA00022837"/>
    </source>
</evidence>
<dbReference type="EMBL" id="JWZX01003061">
    <property type="protein sequence ID" value="KOO24728.1"/>
    <property type="molecule type" value="Genomic_DNA"/>
</dbReference>
<keyword evidence="3" id="KW-0106">Calcium</keyword>
<dbReference type="SUPFAM" id="SSF47473">
    <property type="entry name" value="EF-hand"/>
    <property type="match status" value="1"/>
</dbReference>
<dbReference type="PANTHER" id="PTHR34524:SF6">
    <property type="entry name" value="CALCYPHOSINE LIKE"/>
    <property type="match status" value="1"/>
</dbReference>
<evidence type="ECO:0000313" key="8">
    <source>
        <dbReference type="Proteomes" id="UP000037460"/>
    </source>
</evidence>
<feature type="coiled-coil region" evidence="4">
    <location>
        <begin position="893"/>
        <end position="967"/>
    </location>
</feature>
<dbReference type="InterPro" id="IPR002048">
    <property type="entry name" value="EF_hand_dom"/>
</dbReference>
<feature type="region of interest" description="Disordered" evidence="5">
    <location>
        <begin position="1416"/>
        <end position="1439"/>
    </location>
</feature>